<protein>
    <submittedName>
        <fullName evidence="2">Uncharacterized protein</fullName>
    </submittedName>
</protein>
<sequence>MADTNKTDNLPAGTNEAVTSLFAIENLIKTHISHIDTVKLEMSKQVEMFNDVLNNDEGYKKAAEEGKEVNKKKAEAKQNVLKSPSNASLNQKIKDMRQEIKELKNALSNYLQQYQKIADTDQIESEDGEVRQIVYNAHLVKLSGKFGK</sequence>
<name>A0A1F5FQ05_9BACT</name>
<dbReference type="EMBL" id="MFAQ01000041">
    <property type="protein sequence ID" value="OGD81614.1"/>
    <property type="molecule type" value="Genomic_DNA"/>
</dbReference>
<proteinExistence type="predicted"/>
<feature type="compositionally biased region" description="Basic and acidic residues" evidence="1">
    <location>
        <begin position="63"/>
        <end position="76"/>
    </location>
</feature>
<evidence type="ECO:0000313" key="2">
    <source>
        <dbReference type="EMBL" id="OGD81614.1"/>
    </source>
</evidence>
<evidence type="ECO:0000313" key="3">
    <source>
        <dbReference type="Proteomes" id="UP000179237"/>
    </source>
</evidence>
<reference evidence="2 3" key="1">
    <citation type="journal article" date="2016" name="Nat. Commun.">
        <title>Thousands of microbial genomes shed light on interconnected biogeochemical processes in an aquifer system.</title>
        <authorList>
            <person name="Anantharaman K."/>
            <person name="Brown C.T."/>
            <person name="Hug L.A."/>
            <person name="Sharon I."/>
            <person name="Castelle C.J."/>
            <person name="Probst A.J."/>
            <person name="Thomas B.C."/>
            <person name="Singh A."/>
            <person name="Wilkins M.J."/>
            <person name="Karaoz U."/>
            <person name="Brodie E.L."/>
            <person name="Williams K.H."/>
            <person name="Hubbard S.S."/>
            <person name="Banfield J.F."/>
        </authorList>
    </citation>
    <scope>NUCLEOTIDE SEQUENCE [LARGE SCALE GENOMIC DNA]</scope>
</reference>
<organism evidence="2 3">
    <name type="scientific">Candidatus Collierbacteria bacterium RIFOXYD1_FULL_40_9</name>
    <dbReference type="NCBI Taxonomy" id="1817731"/>
    <lineage>
        <taxon>Bacteria</taxon>
        <taxon>Candidatus Collieribacteriota</taxon>
    </lineage>
</organism>
<dbReference type="Proteomes" id="UP000179237">
    <property type="component" value="Unassembled WGS sequence"/>
</dbReference>
<evidence type="ECO:0000256" key="1">
    <source>
        <dbReference type="SAM" id="MobiDB-lite"/>
    </source>
</evidence>
<feature type="region of interest" description="Disordered" evidence="1">
    <location>
        <begin position="63"/>
        <end position="86"/>
    </location>
</feature>
<gene>
    <name evidence="2" type="ORF">A2572_04520</name>
</gene>
<dbReference type="AlphaFoldDB" id="A0A1F5FQ05"/>
<accession>A0A1F5FQ05</accession>
<comment type="caution">
    <text evidence="2">The sequence shown here is derived from an EMBL/GenBank/DDBJ whole genome shotgun (WGS) entry which is preliminary data.</text>
</comment>